<evidence type="ECO:0000259" key="1">
    <source>
        <dbReference type="Pfam" id="PF13588"/>
    </source>
</evidence>
<sequence length="151" mass="18220">MQVLNFPAYHFDLKSNENNKFIFSRLRKKYLHFTPEEWVRQHCVQYLVKEKNFSINLLNEEKQVMINGMSKRYDLVGYQPNGKIRLLVECKAPSVKITQDTFDQIARYNMILKADYLMVTNGIQHYYCQIDYEKETYIFLRSLPDFKSLRK</sequence>
<dbReference type="STRING" id="908615.SAMN05421540_11237"/>
<feature type="domain" description="Type I restriction enzyme R protein N-terminal" evidence="1">
    <location>
        <begin position="35"/>
        <end position="144"/>
    </location>
</feature>
<organism evidence="2 3">
    <name type="scientific">Psychroflexus halocasei</name>
    <dbReference type="NCBI Taxonomy" id="908615"/>
    <lineage>
        <taxon>Bacteria</taxon>
        <taxon>Pseudomonadati</taxon>
        <taxon>Bacteroidota</taxon>
        <taxon>Flavobacteriia</taxon>
        <taxon>Flavobacteriales</taxon>
        <taxon>Flavobacteriaceae</taxon>
        <taxon>Psychroflexus</taxon>
    </lineage>
</organism>
<keyword evidence="3" id="KW-1185">Reference proteome</keyword>
<dbReference type="Proteomes" id="UP000198820">
    <property type="component" value="Unassembled WGS sequence"/>
</dbReference>
<gene>
    <name evidence="2" type="ORF">SAMN05421540_11237</name>
</gene>
<accession>A0A1H4DMG1</accession>
<dbReference type="RefSeq" id="WP_093245771.1">
    <property type="nucleotide sequence ID" value="NZ_FNQF01000012.1"/>
</dbReference>
<dbReference type="InterPro" id="IPR029464">
    <property type="entry name" value="HSDR_N"/>
</dbReference>
<dbReference type="EMBL" id="FNQF01000012">
    <property type="protein sequence ID" value="SEA73951.1"/>
    <property type="molecule type" value="Genomic_DNA"/>
</dbReference>
<dbReference type="Pfam" id="PF13588">
    <property type="entry name" value="HSDR_N_2"/>
    <property type="match status" value="1"/>
</dbReference>
<reference evidence="2 3" key="1">
    <citation type="submission" date="2016-10" db="EMBL/GenBank/DDBJ databases">
        <authorList>
            <person name="de Groot N.N."/>
        </authorList>
    </citation>
    <scope>NUCLEOTIDE SEQUENCE [LARGE SCALE GENOMIC DNA]</scope>
    <source>
        <strain evidence="2 3">DSM 23581</strain>
    </source>
</reference>
<dbReference type="AlphaFoldDB" id="A0A1H4DMG1"/>
<proteinExistence type="predicted"/>
<protein>
    <submittedName>
        <fullName evidence="2">Type I restriction enzyme R protein N terminus (HSDR_N)</fullName>
    </submittedName>
</protein>
<name>A0A1H4DMG1_9FLAO</name>
<evidence type="ECO:0000313" key="2">
    <source>
        <dbReference type="EMBL" id="SEA73951.1"/>
    </source>
</evidence>
<evidence type="ECO:0000313" key="3">
    <source>
        <dbReference type="Proteomes" id="UP000198820"/>
    </source>
</evidence>